<dbReference type="PANTHER" id="PTHR40465">
    <property type="entry name" value="CHROMOSOME 1, WHOLE GENOME SHOTGUN SEQUENCE"/>
    <property type="match status" value="1"/>
</dbReference>
<dbReference type="AlphaFoldDB" id="A0AAD4Q7D3"/>
<sequence length="171" mass="18706">MATLGCKVLCDVLITFGMVYTLLYNRTQVRRTNNVLNLLAIYAINCGTLNLMFAISCVTLLAKYRNAFLYAPSFFIMIRLYFCGFMSILNSRDNLRETLDGPEGAVTTFTLRNARKGTGPCGVQVTTETSTNAGVPKSLPPVSSDTSISDSVIAFNREKYPVPPVPGVLTV</sequence>
<evidence type="ECO:0000313" key="4">
    <source>
        <dbReference type="EMBL" id="KAH8979615.1"/>
    </source>
</evidence>
<feature type="domain" description="DUF6534" evidence="2">
    <location>
        <begin position="8"/>
        <end position="93"/>
    </location>
</feature>
<accession>A0AAD4Q7D3</accession>
<proteinExistence type="predicted"/>
<dbReference type="Pfam" id="PF20152">
    <property type="entry name" value="DUF6534"/>
    <property type="match status" value="1"/>
</dbReference>
<evidence type="ECO:0000256" key="1">
    <source>
        <dbReference type="SAM" id="Phobius"/>
    </source>
</evidence>
<protein>
    <recommendedName>
        <fullName evidence="2">DUF6534 domain-containing protein</fullName>
    </recommendedName>
</protein>
<name>A0AAD4Q7D3_9AGAM</name>
<gene>
    <name evidence="4" type="ORF">EDB92DRAFT_1903555</name>
    <name evidence="3" type="ORF">EDB92DRAFT_1913477</name>
</gene>
<keyword evidence="1" id="KW-0472">Membrane</keyword>
<feature type="non-terminal residue" evidence="3">
    <location>
        <position position="171"/>
    </location>
</feature>
<keyword evidence="1" id="KW-1133">Transmembrane helix</keyword>
<reference evidence="3" key="1">
    <citation type="submission" date="2022-01" db="EMBL/GenBank/DDBJ databases">
        <title>Comparative genomics reveals a dynamic genome evolution in the ectomycorrhizal milk-cap (Lactarius) mushrooms.</title>
        <authorList>
            <consortium name="DOE Joint Genome Institute"/>
            <person name="Lebreton A."/>
            <person name="Tang N."/>
            <person name="Kuo A."/>
            <person name="LaButti K."/>
            <person name="Drula E."/>
            <person name="Barry K."/>
            <person name="Clum A."/>
            <person name="Lipzen A."/>
            <person name="Mousain D."/>
            <person name="Ng V."/>
            <person name="Wang R."/>
            <person name="Wang X."/>
            <person name="Dai Y."/>
            <person name="Henrissat B."/>
            <person name="Grigoriev I.V."/>
            <person name="Guerin-Laguette A."/>
            <person name="Yu F."/>
            <person name="Martin F.M."/>
        </authorList>
    </citation>
    <scope>NUCLEOTIDE SEQUENCE</scope>
    <source>
        <strain evidence="3">QP</strain>
    </source>
</reference>
<organism evidence="3 5">
    <name type="scientific">Lactarius akahatsu</name>
    <dbReference type="NCBI Taxonomy" id="416441"/>
    <lineage>
        <taxon>Eukaryota</taxon>
        <taxon>Fungi</taxon>
        <taxon>Dikarya</taxon>
        <taxon>Basidiomycota</taxon>
        <taxon>Agaricomycotina</taxon>
        <taxon>Agaricomycetes</taxon>
        <taxon>Russulales</taxon>
        <taxon>Russulaceae</taxon>
        <taxon>Lactarius</taxon>
    </lineage>
</organism>
<dbReference type="Proteomes" id="UP001201163">
    <property type="component" value="Unassembled WGS sequence"/>
</dbReference>
<dbReference type="PANTHER" id="PTHR40465:SF1">
    <property type="entry name" value="DUF6534 DOMAIN-CONTAINING PROTEIN"/>
    <property type="match status" value="1"/>
</dbReference>
<comment type="caution">
    <text evidence="3">The sequence shown here is derived from an EMBL/GenBank/DDBJ whole genome shotgun (WGS) entry which is preliminary data.</text>
</comment>
<keyword evidence="1" id="KW-0812">Transmembrane</keyword>
<evidence type="ECO:0000313" key="3">
    <source>
        <dbReference type="EMBL" id="KAH8977880.1"/>
    </source>
</evidence>
<keyword evidence="5" id="KW-1185">Reference proteome</keyword>
<dbReference type="EMBL" id="JAKELL010000266">
    <property type="protein sequence ID" value="KAH8977880.1"/>
    <property type="molecule type" value="Genomic_DNA"/>
</dbReference>
<dbReference type="EMBL" id="JAKELL010000161">
    <property type="protein sequence ID" value="KAH8979615.1"/>
    <property type="molecule type" value="Genomic_DNA"/>
</dbReference>
<feature type="transmembrane region" description="Helical" evidence="1">
    <location>
        <begin position="67"/>
        <end position="89"/>
    </location>
</feature>
<evidence type="ECO:0000313" key="5">
    <source>
        <dbReference type="Proteomes" id="UP001201163"/>
    </source>
</evidence>
<evidence type="ECO:0000259" key="2">
    <source>
        <dbReference type="Pfam" id="PF20152"/>
    </source>
</evidence>
<feature type="transmembrane region" description="Helical" evidence="1">
    <location>
        <begin position="35"/>
        <end position="61"/>
    </location>
</feature>
<dbReference type="InterPro" id="IPR045339">
    <property type="entry name" value="DUF6534"/>
</dbReference>